<dbReference type="KEGG" id="many:MANY_16810"/>
<dbReference type="EMBL" id="AP022620">
    <property type="protein sequence ID" value="BBZ76344.1"/>
    <property type="molecule type" value="Genomic_DNA"/>
</dbReference>
<reference evidence="1 2" key="1">
    <citation type="journal article" date="2019" name="Emerg. Microbes Infect.">
        <title>Comprehensive subspecies identification of 175 nontuberculous mycobacteria species based on 7547 genomic profiles.</title>
        <authorList>
            <person name="Matsumoto Y."/>
            <person name="Kinjo T."/>
            <person name="Motooka D."/>
            <person name="Nabeya D."/>
            <person name="Jung N."/>
            <person name="Uechi K."/>
            <person name="Horii T."/>
            <person name="Iida T."/>
            <person name="Fujita J."/>
            <person name="Nakamura S."/>
        </authorList>
    </citation>
    <scope>NUCLEOTIDE SEQUENCE [LARGE SCALE GENOMIC DNA]</scope>
    <source>
        <strain evidence="1 2">JCM 30275</strain>
    </source>
</reference>
<evidence type="ECO:0000313" key="1">
    <source>
        <dbReference type="EMBL" id="BBZ76344.1"/>
    </source>
</evidence>
<evidence type="ECO:0000313" key="2">
    <source>
        <dbReference type="Proteomes" id="UP000467249"/>
    </source>
</evidence>
<gene>
    <name evidence="1" type="ORF">MANY_16810</name>
</gene>
<accession>A0A6N4W8B2</accession>
<dbReference type="Proteomes" id="UP000467249">
    <property type="component" value="Chromosome"/>
</dbReference>
<dbReference type="InterPro" id="IPR057513">
    <property type="entry name" value="Rv1893"/>
</dbReference>
<dbReference type="Pfam" id="PF23706">
    <property type="entry name" value="Rv1893"/>
    <property type="match status" value="1"/>
</dbReference>
<organism evidence="1 2">
    <name type="scientific">Mycolicibacterium anyangense</name>
    <dbReference type="NCBI Taxonomy" id="1431246"/>
    <lineage>
        <taxon>Bacteria</taxon>
        <taxon>Bacillati</taxon>
        <taxon>Actinomycetota</taxon>
        <taxon>Actinomycetes</taxon>
        <taxon>Mycobacteriales</taxon>
        <taxon>Mycobacteriaceae</taxon>
        <taxon>Mycolicibacterium</taxon>
    </lineage>
</organism>
<name>A0A6N4W8B2_9MYCO</name>
<protein>
    <submittedName>
        <fullName evidence="1">Uncharacterized protein</fullName>
    </submittedName>
</protein>
<keyword evidence="2" id="KW-1185">Reference proteome</keyword>
<dbReference type="AlphaFoldDB" id="A0A6N4W8B2"/>
<proteinExistence type="predicted"/>
<sequence length="87" mass="9249">MTSSVETIHYQEGLMGFDPKNALDAARDIATHAVEKASDIVEDAAHVLRGNVTEGVGAIVQDSVDIATHAVERTKEVFTGGDEDVEP</sequence>